<dbReference type="PANTHER" id="PTHR23514">
    <property type="entry name" value="BYPASS OF STOP CODON PROTEIN 6"/>
    <property type="match status" value="1"/>
</dbReference>
<accession>A0ABW0WY59</accession>
<dbReference type="InterPro" id="IPR020846">
    <property type="entry name" value="MFS_dom"/>
</dbReference>
<evidence type="ECO:0000256" key="5">
    <source>
        <dbReference type="SAM" id="Phobius"/>
    </source>
</evidence>
<evidence type="ECO:0000256" key="4">
    <source>
        <dbReference type="ARBA" id="ARBA00023136"/>
    </source>
</evidence>
<evidence type="ECO:0000256" key="3">
    <source>
        <dbReference type="ARBA" id="ARBA00022989"/>
    </source>
</evidence>
<gene>
    <name evidence="7" type="ORF">ACFP3U_09235</name>
</gene>
<evidence type="ECO:0000256" key="1">
    <source>
        <dbReference type="ARBA" id="ARBA00004651"/>
    </source>
</evidence>
<feature type="transmembrane region" description="Helical" evidence="5">
    <location>
        <begin position="335"/>
        <end position="357"/>
    </location>
</feature>
<keyword evidence="3 5" id="KW-1133">Transmembrane helix</keyword>
<dbReference type="PANTHER" id="PTHR23514:SF13">
    <property type="entry name" value="INNER MEMBRANE PROTEIN YBJJ"/>
    <property type="match status" value="1"/>
</dbReference>
<evidence type="ECO:0000313" key="8">
    <source>
        <dbReference type="Proteomes" id="UP001595975"/>
    </source>
</evidence>
<reference evidence="8" key="1">
    <citation type="journal article" date="2019" name="Int. J. Syst. Evol. Microbiol.">
        <title>The Global Catalogue of Microorganisms (GCM) 10K type strain sequencing project: providing services to taxonomists for standard genome sequencing and annotation.</title>
        <authorList>
            <consortium name="The Broad Institute Genomics Platform"/>
            <consortium name="The Broad Institute Genome Sequencing Center for Infectious Disease"/>
            <person name="Wu L."/>
            <person name="Ma J."/>
        </authorList>
    </citation>
    <scope>NUCLEOTIDE SEQUENCE [LARGE SCALE GENOMIC DNA]</scope>
    <source>
        <strain evidence="8">CGMCC 4.1437</strain>
    </source>
</reference>
<feature type="transmembrane region" description="Helical" evidence="5">
    <location>
        <begin position="47"/>
        <end position="65"/>
    </location>
</feature>
<feature type="transmembrane region" description="Helical" evidence="5">
    <location>
        <begin position="77"/>
        <end position="94"/>
    </location>
</feature>
<dbReference type="Proteomes" id="UP001595975">
    <property type="component" value="Unassembled WGS sequence"/>
</dbReference>
<evidence type="ECO:0000313" key="7">
    <source>
        <dbReference type="EMBL" id="MFC5663165.1"/>
    </source>
</evidence>
<comment type="caution">
    <text evidence="7">The sequence shown here is derived from an EMBL/GenBank/DDBJ whole genome shotgun (WGS) entry which is preliminary data.</text>
</comment>
<dbReference type="RefSeq" id="WP_380224905.1">
    <property type="nucleotide sequence ID" value="NZ_JBHSOF010000008.1"/>
</dbReference>
<keyword evidence="2 5" id="KW-0812">Transmembrane</keyword>
<dbReference type="InterPro" id="IPR036259">
    <property type="entry name" value="MFS_trans_sf"/>
</dbReference>
<feature type="domain" description="Major facilitator superfamily (MFS) profile" evidence="6">
    <location>
        <begin position="11"/>
        <end position="390"/>
    </location>
</feature>
<dbReference type="Gene3D" id="1.20.1250.20">
    <property type="entry name" value="MFS general substrate transporter like domains"/>
    <property type="match status" value="2"/>
</dbReference>
<dbReference type="CDD" id="cd17393">
    <property type="entry name" value="MFS_MosC_like"/>
    <property type="match status" value="1"/>
</dbReference>
<feature type="transmembrane region" description="Helical" evidence="5">
    <location>
        <begin position="162"/>
        <end position="181"/>
    </location>
</feature>
<dbReference type="EMBL" id="JBHSOF010000008">
    <property type="protein sequence ID" value="MFC5663165.1"/>
    <property type="molecule type" value="Genomic_DNA"/>
</dbReference>
<evidence type="ECO:0000256" key="2">
    <source>
        <dbReference type="ARBA" id="ARBA00022692"/>
    </source>
</evidence>
<organism evidence="7 8">
    <name type="scientific">Kitasatospora misakiensis</name>
    <dbReference type="NCBI Taxonomy" id="67330"/>
    <lineage>
        <taxon>Bacteria</taxon>
        <taxon>Bacillati</taxon>
        <taxon>Actinomycetota</taxon>
        <taxon>Actinomycetes</taxon>
        <taxon>Kitasatosporales</taxon>
        <taxon>Streptomycetaceae</taxon>
        <taxon>Kitasatospora</taxon>
    </lineage>
</organism>
<dbReference type="Pfam" id="PF07690">
    <property type="entry name" value="MFS_1"/>
    <property type="match status" value="1"/>
</dbReference>
<feature type="transmembrane region" description="Helical" evidence="5">
    <location>
        <begin position="138"/>
        <end position="156"/>
    </location>
</feature>
<proteinExistence type="predicted"/>
<dbReference type="PROSITE" id="PS50850">
    <property type="entry name" value="MFS"/>
    <property type="match status" value="1"/>
</dbReference>
<feature type="transmembrane region" description="Helical" evidence="5">
    <location>
        <begin position="282"/>
        <end position="300"/>
    </location>
</feature>
<feature type="transmembrane region" description="Helical" evidence="5">
    <location>
        <begin position="252"/>
        <end position="270"/>
    </location>
</feature>
<protein>
    <submittedName>
        <fullName evidence="7">MFS transporter</fullName>
    </submittedName>
</protein>
<dbReference type="SUPFAM" id="SSF103473">
    <property type="entry name" value="MFS general substrate transporter"/>
    <property type="match status" value="1"/>
</dbReference>
<comment type="subcellular location">
    <subcellularLocation>
        <location evidence="1">Cell membrane</location>
        <topology evidence="1">Multi-pass membrane protein</topology>
    </subcellularLocation>
</comment>
<feature type="transmembrane region" description="Helical" evidence="5">
    <location>
        <begin position="306"/>
        <end position="328"/>
    </location>
</feature>
<keyword evidence="4 5" id="KW-0472">Membrane</keyword>
<dbReference type="InterPro" id="IPR051788">
    <property type="entry name" value="MFS_Transporter"/>
</dbReference>
<keyword evidence="8" id="KW-1185">Reference proteome</keyword>
<dbReference type="InterPro" id="IPR011701">
    <property type="entry name" value="MFS"/>
</dbReference>
<feature type="transmembrane region" description="Helical" evidence="5">
    <location>
        <begin position="100"/>
        <end position="118"/>
    </location>
</feature>
<sequence length="405" mass="41105">MLRVRDDFLRAHLAIAALFCFLGFQYATWVSRLPALKTRFELSDGRIGLLLMASGIGAAASFPLVATMMKRYGSRTLATVSALVLGLVLAGFTLAPNFPVLLLVAALDGVAVGFLNVAMNAQGTALEVRFGRTAMSRLHATFSAGLGLAALLASGVNVVTTALSAHFAIASGVLALLLLLAQTGMLADEPEAAASTEPAGAGRPKRRGIPLPSRITVWMGLAMVFGTITEGAMNDWSALYLKNVAHASPQLAPMGIAVISVMMVLARLFADGWRTRFGDGRIVRVGSTVAGLGLALALLVGGVVPALIGFACVGLGVAAVTPCVYVAAARQGSDALALVAATGTTGLLAGPAVIGFVASATGLVWGMGVVAASALVVALCATRIAWPALAPAAAPAPADAVLHEA</sequence>
<feature type="transmembrane region" description="Helical" evidence="5">
    <location>
        <begin position="7"/>
        <end position="27"/>
    </location>
</feature>
<name>A0ABW0WY59_9ACTN</name>
<feature type="transmembrane region" description="Helical" evidence="5">
    <location>
        <begin position="363"/>
        <end position="381"/>
    </location>
</feature>
<evidence type="ECO:0000259" key="6">
    <source>
        <dbReference type="PROSITE" id="PS50850"/>
    </source>
</evidence>
<feature type="transmembrane region" description="Helical" evidence="5">
    <location>
        <begin position="215"/>
        <end position="232"/>
    </location>
</feature>